<comment type="caution">
    <text evidence="1">The sequence shown here is derived from an EMBL/GenBank/DDBJ whole genome shotgun (WGS) entry which is preliminary data.</text>
</comment>
<gene>
    <name evidence="1" type="ORF">I7I52_11760</name>
</gene>
<evidence type="ECO:0000313" key="2">
    <source>
        <dbReference type="Proteomes" id="UP000670092"/>
    </source>
</evidence>
<protein>
    <submittedName>
        <fullName evidence="1">Uncharacterized protein</fullName>
    </submittedName>
</protein>
<dbReference type="AlphaFoldDB" id="A0A8H8CRB6"/>
<evidence type="ECO:0000313" key="1">
    <source>
        <dbReference type="EMBL" id="KAG5287851.1"/>
    </source>
</evidence>
<proteinExistence type="predicted"/>
<reference evidence="1 2" key="1">
    <citation type="submission" date="2021-01" db="EMBL/GenBank/DDBJ databases">
        <title>Chromosome-level genome assembly of a human fungal pathogen reveals clustering of transcriptionally co-regulated genes.</title>
        <authorList>
            <person name="Voorhies M."/>
            <person name="Cohen S."/>
            <person name="Shea T.P."/>
            <person name="Petrus S."/>
            <person name="Munoz J.F."/>
            <person name="Poplawski S."/>
            <person name="Goldman W.E."/>
            <person name="Michael T."/>
            <person name="Cuomo C.A."/>
            <person name="Sil A."/>
            <person name="Beyhan S."/>
        </authorList>
    </citation>
    <scope>NUCLEOTIDE SEQUENCE [LARGE SCALE GENOMIC DNA]</scope>
    <source>
        <strain evidence="1 2">G184AR</strain>
    </source>
</reference>
<organism evidence="1 2">
    <name type="scientific">Ajellomyces capsulatus</name>
    <name type="common">Darling's disease fungus</name>
    <name type="synonym">Histoplasma capsulatum</name>
    <dbReference type="NCBI Taxonomy" id="5037"/>
    <lineage>
        <taxon>Eukaryota</taxon>
        <taxon>Fungi</taxon>
        <taxon>Dikarya</taxon>
        <taxon>Ascomycota</taxon>
        <taxon>Pezizomycotina</taxon>
        <taxon>Eurotiomycetes</taxon>
        <taxon>Eurotiomycetidae</taxon>
        <taxon>Onygenales</taxon>
        <taxon>Ajellomycetaceae</taxon>
        <taxon>Histoplasma</taxon>
    </lineage>
</organism>
<dbReference type="Proteomes" id="UP000670092">
    <property type="component" value="Unassembled WGS sequence"/>
</dbReference>
<dbReference type="EMBL" id="JAEVHI010000007">
    <property type="protein sequence ID" value="KAG5287851.1"/>
    <property type="molecule type" value="Genomic_DNA"/>
</dbReference>
<name>A0A8H8CRB6_AJECA</name>
<dbReference type="VEuPathDB" id="FungiDB:I7I52_11760"/>
<sequence length="61" mass="7109">MLCQATIRRHFIQKVCICRFIGKPMYHLEPQLDSPNLLFSQAPSIPYWYVGLCHAAYHSNT</sequence>
<accession>A0A8H8CRB6</accession>